<proteinExistence type="predicted"/>
<comment type="caution">
    <text evidence="2">The sequence shown here is derived from an EMBL/GenBank/DDBJ whole genome shotgun (WGS) entry which is preliminary data.</text>
</comment>
<name>A0A5C5ZZG7_9BACT</name>
<dbReference type="OrthoDB" id="527247at2"/>
<organism evidence="2 3">
    <name type="scientific">Stieleria varia</name>
    <dbReference type="NCBI Taxonomy" id="2528005"/>
    <lineage>
        <taxon>Bacteria</taxon>
        <taxon>Pseudomonadati</taxon>
        <taxon>Planctomycetota</taxon>
        <taxon>Planctomycetia</taxon>
        <taxon>Pirellulales</taxon>
        <taxon>Pirellulaceae</taxon>
        <taxon>Stieleria</taxon>
    </lineage>
</organism>
<dbReference type="AlphaFoldDB" id="A0A5C5ZZG7"/>
<keyword evidence="3" id="KW-1185">Reference proteome</keyword>
<evidence type="ECO:0000313" key="2">
    <source>
        <dbReference type="EMBL" id="TWT91733.1"/>
    </source>
</evidence>
<dbReference type="InterPro" id="IPR025351">
    <property type="entry name" value="Pvc16_N"/>
</dbReference>
<dbReference type="RefSeq" id="WP_146523388.1">
    <property type="nucleotide sequence ID" value="NZ_CP151726.1"/>
</dbReference>
<evidence type="ECO:0000313" key="3">
    <source>
        <dbReference type="Proteomes" id="UP000320176"/>
    </source>
</evidence>
<dbReference type="Proteomes" id="UP000320176">
    <property type="component" value="Unassembled WGS sequence"/>
</dbReference>
<evidence type="ECO:0000259" key="1">
    <source>
        <dbReference type="Pfam" id="PF14065"/>
    </source>
</evidence>
<accession>A0A5C5ZZG7</accession>
<feature type="domain" description="Pvc16 N-terminal" evidence="1">
    <location>
        <begin position="10"/>
        <end position="209"/>
    </location>
</feature>
<dbReference type="EMBL" id="SJPN01000014">
    <property type="protein sequence ID" value="TWT91733.1"/>
    <property type="molecule type" value="Genomic_DNA"/>
</dbReference>
<sequence>MPDFNVIANVSATMVAVLNKALVAVDPLGTGVTAPIAVLHDLHTPPTPPAEESGVLAVTLVEAREDATARNRPRVRSIDRADSGRVNISKPPIALQLRYLLTPWSRDLGATSSGEERELEHRMLGRIAQVLYDGAIVSGAELQGPGDEPDGNGLAGSIEALKVTLTPLTFEEQTRFWHAVQQKYRVSLTYDIRVVNLDPEKSESVSRVSSREVRYGMVTQ</sequence>
<reference evidence="2 3" key="1">
    <citation type="submission" date="2019-02" db="EMBL/GenBank/DDBJ databases">
        <title>Deep-cultivation of Planctomycetes and their phenomic and genomic characterization uncovers novel biology.</title>
        <authorList>
            <person name="Wiegand S."/>
            <person name="Jogler M."/>
            <person name="Boedeker C."/>
            <person name="Pinto D."/>
            <person name="Vollmers J."/>
            <person name="Rivas-Marin E."/>
            <person name="Kohn T."/>
            <person name="Peeters S.H."/>
            <person name="Heuer A."/>
            <person name="Rast P."/>
            <person name="Oberbeckmann S."/>
            <person name="Bunk B."/>
            <person name="Jeske O."/>
            <person name="Meyerdierks A."/>
            <person name="Storesund J.E."/>
            <person name="Kallscheuer N."/>
            <person name="Luecker S."/>
            <person name="Lage O.M."/>
            <person name="Pohl T."/>
            <person name="Merkel B.J."/>
            <person name="Hornburger P."/>
            <person name="Mueller R.-W."/>
            <person name="Bruemmer F."/>
            <person name="Labrenz M."/>
            <person name="Spormann A.M."/>
            <person name="Op Den Camp H."/>
            <person name="Overmann J."/>
            <person name="Amann R."/>
            <person name="Jetten M.S.M."/>
            <person name="Mascher T."/>
            <person name="Medema M.H."/>
            <person name="Devos D.P."/>
            <person name="Kaster A.-K."/>
            <person name="Ovreas L."/>
            <person name="Rohde M."/>
            <person name="Galperin M.Y."/>
            <person name="Jogler C."/>
        </authorList>
    </citation>
    <scope>NUCLEOTIDE SEQUENCE [LARGE SCALE GENOMIC DNA]</scope>
    <source>
        <strain evidence="2 3">Pla52n</strain>
    </source>
</reference>
<gene>
    <name evidence="2" type="ORF">Pla52n_64830</name>
</gene>
<dbReference type="Pfam" id="PF14065">
    <property type="entry name" value="Pvc16_N"/>
    <property type="match status" value="1"/>
</dbReference>
<protein>
    <recommendedName>
        <fullName evidence="1">Pvc16 N-terminal domain-containing protein</fullName>
    </recommendedName>
</protein>